<dbReference type="PROSITE" id="PS50234">
    <property type="entry name" value="VWFA"/>
    <property type="match status" value="1"/>
</dbReference>
<dbReference type="EMBL" id="CP111018">
    <property type="protein sequence ID" value="WAR10110.1"/>
    <property type="molecule type" value="Genomic_DNA"/>
</dbReference>
<sequence>MGTVVGGRRIWIKIKKGQSCGLNCQATNLLSNFTAPSGLGSTGYGQLRDLLIILDSSGSIGQNNFDNAKAQLSRLVGMFCPYPGMRFRADVKQAVLLITDGMSNFPNETFKEALELQKHATVYGLAIGVSSQAGRNEITNCASSPPSRHLFSIPGFDDLETLVDDIQHAQCARFH</sequence>
<dbReference type="Proteomes" id="UP001164746">
    <property type="component" value="Chromosome 7"/>
</dbReference>
<dbReference type="SUPFAM" id="SSF53300">
    <property type="entry name" value="vWA-like"/>
    <property type="match status" value="1"/>
</dbReference>
<reference evidence="2" key="1">
    <citation type="submission" date="2022-11" db="EMBL/GenBank/DDBJ databases">
        <title>Centuries of genome instability and evolution in soft-shell clam transmissible cancer (bioRxiv).</title>
        <authorList>
            <person name="Hart S.F.M."/>
            <person name="Yonemitsu M.A."/>
            <person name="Giersch R.M."/>
            <person name="Beal B.F."/>
            <person name="Arriagada G."/>
            <person name="Davis B.W."/>
            <person name="Ostrander E.A."/>
            <person name="Goff S.P."/>
            <person name="Metzger M.J."/>
        </authorList>
    </citation>
    <scope>NUCLEOTIDE SEQUENCE</scope>
    <source>
        <strain evidence="2">MELC-2E11</strain>
        <tissue evidence="2">Siphon/mantle</tissue>
    </source>
</reference>
<dbReference type="PANTHER" id="PTHR24020">
    <property type="entry name" value="COLLAGEN ALPHA"/>
    <property type="match status" value="1"/>
</dbReference>
<name>A0ABY7EJR7_MYAAR</name>
<evidence type="ECO:0000313" key="3">
    <source>
        <dbReference type="Proteomes" id="UP001164746"/>
    </source>
</evidence>
<dbReference type="InterPro" id="IPR002035">
    <property type="entry name" value="VWF_A"/>
</dbReference>
<keyword evidence="3" id="KW-1185">Reference proteome</keyword>
<dbReference type="InterPro" id="IPR050525">
    <property type="entry name" value="ECM_Assembly_Org"/>
</dbReference>
<dbReference type="Pfam" id="PF00092">
    <property type="entry name" value="VWA"/>
    <property type="match status" value="1"/>
</dbReference>
<evidence type="ECO:0000313" key="2">
    <source>
        <dbReference type="EMBL" id="WAR10110.1"/>
    </source>
</evidence>
<dbReference type="Gene3D" id="3.40.50.410">
    <property type="entry name" value="von Willebrand factor, type A domain"/>
    <property type="match status" value="1"/>
</dbReference>
<protein>
    <recommendedName>
        <fullName evidence="1">VWFA domain-containing protein</fullName>
    </recommendedName>
</protein>
<organism evidence="2 3">
    <name type="scientific">Mya arenaria</name>
    <name type="common">Soft-shell clam</name>
    <dbReference type="NCBI Taxonomy" id="6604"/>
    <lineage>
        <taxon>Eukaryota</taxon>
        <taxon>Metazoa</taxon>
        <taxon>Spiralia</taxon>
        <taxon>Lophotrochozoa</taxon>
        <taxon>Mollusca</taxon>
        <taxon>Bivalvia</taxon>
        <taxon>Autobranchia</taxon>
        <taxon>Heteroconchia</taxon>
        <taxon>Euheterodonta</taxon>
        <taxon>Imparidentia</taxon>
        <taxon>Neoheterodontei</taxon>
        <taxon>Myida</taxon>
        <taxon>Myoidea</taxon>
        <taxon>Myidae</taxon>
        <taxon>Mya</taxon>
    </lineage>
</organism>
<gene>
    <name evidence="2" type="ORF">MAR_035186</name>
</gene>
<dbReference type="PRINTS" id="PR00453">
    <property type="entry name" value="VWFADOMAIN"/>
</dbReference>
<feature type="domain" description="VWFA" evidence="1">
    <location>
        <begin position="84"/>
        <end position="166"/>
    </location>
</feature>
<accession>A0ABY7EJR7</accession>
<proteinExistence type="predicted"/>
<dbReference type="InterPro" id="IPR036465">
    <property type="entry name" value="vWFA_dom_sf"/>
</dbReference>
<evidence type="ECO:0000259" key="1">
    <source>
        <dbReference type="PROSITE" id="PS50234"/>
    </source>
</evidence>